<evidence type="ECO:0000259" key="3">
    <source>
        <dbReference type="Pfam" id="PF07992"/>
    </source>
</evidence>
<dbReference type="InterPro" id="IPR051691">
    <property type="entry name" value="Metab_Enz_Cyan_OpOx_G3PDH"/>
</dbReference>
<accession>A0A446C592</accession>
<protein>
    <submittedName>
        <fullName evidence="4">Hydrogen cyanide synthase subunit HcnB</fullName>
        <ecNumber evidence="4">1.4.99.5</ecNumber>
    </submittedName>
</protein>
<evidence type="ECO:0000313" key="4">
    <source>
        <dbReference type="EMBL" id="SSW62990.1"/>
    </source>
</evidence>
<dbReference type="EC" id="1.4.99.5" evidence="4"/>
<dbReference type="InterPro" id="IPR017224">
    <property type="entry name" value="Opine_Oxase_asu/HCN_bsu"/>
</dbReference>
<keyword evidence="5" id="KW-1185">Reference proteome</keyword>
<evidence type="ECO:0000256" key="1">
    <source>
        <dbReference type="ARBA" id="ARBA00023002"/>
    </source>
</evidence>
<dbReference type="PANTHER" id="PTHR42949:SF3">
    <property type="entry name" value="ANAEROBIC GLYCEROL-3-PHOSPHATE DEHYDROGENASE SUBUNIT B"/>
    <property type="match status" value="1"/>
</dbReference>
<dbReference type="PRINTS" id="PR00411">
    <property type="entry name" value="PNDRDTASEI"/>
</dbReference>
<dbReference type="Proteomes" id="UP000289184">
    <property type="component" value="Unassembled WGS sequence"/>
</dbReference>
<dbReference type="OrthoDB" id="9801699at2"/>
<proteinExistence type="predicted"/>
<gene>
    <name evidence="4" type="primary">hcnB_1</name>
    <name evidence="4" type="ORF">AGI3411_00842</name>
</gene>
<dbReference type="InterPro" id="IPR036188">
    <property type="entry name" value="FAD/NAD-bd_sf"/>
</dbReference>
<dbReference type="InterPro" id="IPR041854">
    <property type="entry name" value="BFD-like_2Fe2S-bd_dom_sf"/>
</dbReference>
<feature type="domain" description="BFD-like [2Fe-2S]-binding" evidence="2">
    <location>
        <begin position="378"/>
        <end position="430"/>
    </location>
</feature>
<dbReference type="InterPro" id="IPR023753">
    <property type="entry name" value="FAD/NAD-binding_dom"/>
</dbReference>
<evidence type="ECO:0000259" key="2">
    <source>
        <dbReference type="Pfam" id="PF04324"/>
    </source>
</evidence>
<reference evidence="4 5" key="1">
    <citation type="submission" date="2018-07" db="EMBL/GenBank/DDBJ databases">
        <authorList>
            <person name="Peeters C."/>
        </authorList>
    </citation>
    <scope>NUCLEOTIDE SEQUENCE [LARGE SCALE GENOMIC DNA]</scope>
    <source>
        <strain evidence="4 5">LMG 3411</strain>
    </source>
</reference>
<dbReference type="RefSeq" id="WP_129526162.1">
    <property type="nucleotide sequence ID" value="NZ_UFQB01000003.1"/>
</dbReference>
<feature type="domain" description="FAD/NAD(P)-binding" evidence="3">
    <location>
        <begin position="13"/>
        <end position="311"/>
    </location>
</feature>
<dbReference type="SUPFAM" id="SSF51905">
    <property type="entry name" value="FAD/NAD(P)-binding domain"/>
    <property type="match status" value="1"/>
</dbReference>
<dbReference type="InterPro" id="IPR007419">
    <property type="entry name" value="BFD-like_2Fe2S-bd_dom"/>
</dbReference>
<keyword evidence="1 4" id="KW-0560">Oxidoreductase</keyword>
<dbReference type="Pfam" id="PF07992">
    <property type="entry name" value="Pyr_redox_2"/>
    <property type="match status" value="1"/>
</dbReference>
<dbReference type="Gene3D" id="1.10.10.1100">
    <property type="entry name" value="BFD-like [2Fe-2S]-binding domain"/>
    <property type="match status" value="1"/>
</dbReference>
<dbReference type="PANTHER" id="PTHR42949">
    <property type="entry name" value="ANAEROBIC GLYCEROL-3-PHOSPHATE DEHYDROGENASE SUBUNIT B"/>
    <property type="match status" value="1"/>
</dbReference>
<dbReference type="EMBL" id="UFQB01000003">
    <property type="protein sequence ID" value="SSW62990.1"/>
    <property type="molecule type" value="Genomic_DNA"/>
</dbReference>
<dbReference type="Pfam" id="PF04324">
    <property type="entry name" value="Fer2_BFD"/>
    <property type="match status" value="1"/>
</dbReference>
<name>A0A446C592_9BURK</name>
<dbReference type="GO" id="GO:0050622">
    <property type="term" value="F:glycine dehydrogenase (cyanide-forming) activity"/>
    <property type="evidence" value="ECO:0007669"/>
    <property type="project" value="UniProtKB-EC"/>
</dbReference>
<dbReference type="PIRSF" id="PIRSF037495">
    <property type="entry name" value="Opine_OX_OoxA/HcnB"/>
    <property type="match status" value="1"/>
</dbReference>
<dbReference type="AlphaFoldDB" id="A0A446C592"/>
<dbReference type="Gene3D" id="3.50.50.60">
    <property type="entry name" value="FAD/NAD(P)-binding domain"/>
    <property type="match status" value="2"/>
</dbReference>
<sequence length="462" mass="48319">MQMNPPGADDAPRMVVVGAGPAGVRAAQTLLRHGLRPVIVDEAALPGGQIYRQSLTPRSAARQRYGFEWKRAQAIHAAGADLAARADYRAATAVWNASPGSLDLVRDGELQTLPYSRLLLATGATDRVLPFPGWTLPGVYSLGGAQIALKSQGCTFGPRIVFAGTGPLLYLVAYQYARAGAQVQAVLDCAPLGGQARATPALLSQPGTLAKGLYYLGWLRAHGVPVHHGARLDAAEGAGRVESALATLDGKSHAIPCDALAVGHGLRAETQLADLLDCAFDFDATQRAWLPRRDPDGRSSAAGVYLAGDGAGIGGAILAELAGERAALAMLADSGIAVSAARVRWLARRQARWARFRRGLDRAFPLPGAGAACHDSVMVCRCEEVRAGALRAAAAQYAIDDLNRLKALTRIGMGLCQGRMCQTGAAELLADCRGLALADIGRLRGQAPVKPLNLAMLGKVAP</sequence>
<dbReference type="PRINTS" id="PR00368">
    <property type="entry name" value="FADPNR"/>
</dbReference>
<evidence type="ECO:0000313" key="5">
    <source>
        <dbReference type="Proteomes" id="UP000289184"/>
    </source>
</evidence>
<organism evidence="4 5">
    <name type="scientific">Achromobacter agilis</name>
    <dbReference type="NCBI Taxonomy" id="1353888"/>
    <lineage>
        <taxon>Bacteria</taxon>
        <taxon>Pseudomonadati</taxon>
        <taxon>Pseudomonadota</taxon>
        <taxon>Betaproteobacteria</taxon>
        <taxon>Burkholderiales</taxon>
        <taxon>Alcaligenaceae</taxon>
        <taxon>Achromobacter</taxon>
    </lineage>
</organism>